<dbReference type="Gene3D" id="3.30.300.30">
    <property type="match status" value="1"/>
</dbReference>
<dbReference type="Proteomes" id="UP001314241">
    <property type="component" value="Unassembled WGS sequence"/>
</dbReference>
<dbReference type="SUPFAM" id="SSF56801">
    <property type="entry name" value="Acetyl-CoA synthetase-like"/>
    <property type="match status" value="1"/>
</dbReference>
<dbReference type="InterPro" id="IPR045851">
    <property type="entry name" value="AMP-bd_C_sf"/>
</dbReference>
<evidence type="ECO:0000313" key="9">
    <source>
        <dbReference type="Proteomes" id="UP001314241"/>
    </source>
</evidence>
<organism evidence="8 9">
    <name type="scientific">Eupransor demetentiae</name>
    <dbReference type="NCBI Taxonomy" id="3109584"/>
    <lineage>
        <taxon>Bacteria</taxon>
        <taxon>Bacillati</taxon>
        <taxon>Bacillota</taxon>
        <taxon>Bacilli</taxon>
        <taxon>Lactobacillales</taxon>
        <taxon>Lactobacillaceae</taxon>
        <taxon>Eupransor</taxon>
    </lineage>
</organism>
<comment type="function">
    <text evidence="5">Converts 2-succinylbenzoate (OSB) to 2-succinylbenzoyl-CoA (OSB-CoA).</text>
</comment>
<dbReference type="Pfam" id="PF13193">
    <property type="entry name" value="AMP-binding_C"/>
    <property type="match status" value="1"/>
</dbReference>
<dbReference type="InterPro" id="IPR000873">
    <property type="entry name" value="AMP-dep_synth/lig_dom"/>
</dbReference>
<dbReference type="PROSITE" id="PS00455">
    <property type="entry name" value="AMP_BINDING"/>
    <property type="match status" value="1"/>
</dbReference>
<comment type="caution">
    <text evidence="8">The sequence shown here is derived from an EMBL/GenBank/DDBJ whole genome shotgun (WGS) entry which is preliminary data.</text>
</comment>
<dbReference type="EMBL" id="CAWVOH010000004">
    <property type="protein sequence ID" value="CAK8054895.1"/>
    <property type="molecule type" value="Genomic_DNA"/>
</dbReference>
<evidence type="ECO:0000256" key="1">
    <source>
        <dbReference type="ARBA" id="ARBA00022428"/>
    </source>
</evidence>
<evidence type="ECO:0000313" key="8">
    <source>
        <dbReference type="EMBL" id="CAK8054895.1"/>
    </source>
</evidence>
<keyword evidence="9" id="KW-1185">Reference proteome</keyword>
<gene>
    <name evidence="5" type="primary">menE</name>
    <name evidence="8" type="ORF">R54876_GBNLAHCA_01478</name>
</gene>
<dbReference type="InterPro" id="IPR025110">
    <property type="entry name" value="AMP-bd_C"/>
</dbReference>
<reference evidence="8 9" key="1">
    <citation type="submission" date="2024-01" db="EMBL/GenBank/DDBJ databases">
        <authorList>
            <person name="Botero Cardona J."/>
        </authorList>
    </citation>
    <scope>NUCLEOTIDE SEQUENCE [LARGE SCALE GENOMIC DNA]</scope>
    <source>
        <strain evidence="8 9">LMG 33000</strain>
    </source>
</reference>
<comment type="similarity">
    <text evidence="5">Belongs to the ATP-dependent AMP-binding enzyme family. MenE subfamily.</text>
</comment>
<evidence type="ECO:0000259" key="7">
    <source>
        <dbReference type="Pfam" id="PF13193"/>
    </source>
</evidence>
<dbReference type="GO" id="GO:0008756">
    <property type="term" value="F:o-succinylbenzoate-CoA ligase activity"/>
    <property type="evidence" value="ECO:0007669"/>
    <property type="project" value="UniProtKB-EC"/>
</dbReference>
<keyword evidence="4 5" id="KW-0067">ATP-binding</keyword>
<dbReference type="EC" id="6.2.1.26" evidence="5"/>
<dbReference type="Pfam" id="PF00501">
    <property type="entry name" value="AMP-binding"/>
    <property type="match status" value="1"/>
</dbReference>
<name>A0ABM9N6R9_9LACO</name>
<comment type="catalytic activity">
    <reaction evidence="5">
        <text>2-succinylbenzoate + ATP + CoA = 2-succinylbenzoyl-CoA + AMP + diphosphate</text>
        <dbReference type="Rhea" id="RHEA:17009"/>
        <dbReference type="ChEBI" id="CHEBI:18325"/>
        <dbReference type="ChEBI" id="CHEBI:30616"/>
        <dbReference type="ChEBI" id="CHEBI:33019"/>
        <dbReference type="ChEBI" id="CHEBI:57287"/>
        <dbReference type="ChEBI" id="CHEBI:57364"/>
        <dbReference type="ChEBI" id="CHEBI:456215"/>
        <dbReference type="EC" id="6.2.1.26"/>
    </reaction>
</comment>
<feature type="domain" description="AMP-dependent synthetase/ligase" evidence="6">
    <location>
        <begin position="7"/>
        <end position="342"/>
    </location>
</feature>
<dbReference type="InterPro" id="IPR010192">
    <property type="entry name" value="MenE"/>
</dbReference>
<dbReference type="HAMAP" id="MF_00731">
    <property type="entry name" value="MenE"/>
    <property type="match status" value="1"/>
</dbReference>
<dbReference type="InterPro" id="IPR042099">
    <property type="entry name" value="ANL_N_sf"/>
</dbReference>
<keyword evidence="2 5" id="KW-0436">Ligase</keyword>
<keyword evidence="1 5" id="KW-0474">Menaquinone biosynthesis</keyword>
<proteinExistence type="inferred from homology"/>
<evidence type="ECO:0000256" key="4">
    <source>
        <dbReference type="ARBA" id="ARBA00022840"/>
    </source>
</evidence>
<evidence type="ECO:0000256" key="3">
    <source>
        <dbReference type="ARBA" id="ARBA00022741"/>
    </source>
</evidence>
<evidence type="ECO:0000256" key="2">
    <source>
        <dbReference type="ARBA" id="ARBA00022598"/>
    </source>
</evidence>
<comment type="pathway">
    <text evidence="5">Quinol/quinone metabolism; menaquinone biosynthesis.</text>
</comment>
<dbReference type="RefSeq" id="WP_349642438.1">
    <property type="nucleotide sequence ID" value="NZ_CAWVOH010000004.1"/>
</dbReference>
<dbReference type="NCBIfam" id="NF002966">
    <property type="entry name" value="PRK03640.1"/>
    <property type="match status" value="1"/>
</dbReference>
<dbReference type="NCBIfam" id="TIGR01923">
    <property type="entry name" value="menE"/>
    <property type="match status" value="1"/>
</dbReference>
<accession>A0ABM9N6R9</accession>
<comment type="pathway">
    <text evidence="5">Quinol/quinone metabolism; 1,4-dihydroxy-2-naphthoate biosynthesis; 1,4-dihydroxy-2-naphthoate from chorismate: step 5/7.</text>
</comment>
<feature type="domain" description="AMP-binding enzyme C-terminal" evidence="7">
    <location>
        <begin position="392"/>
        <end position="463"/>
    </location>
</feature>
<keyword evidence="3 5" id="KW-0547">Nucleotide-binding</keyword>
<dbReference type="PANTHER" id="PTHR43201:SF5">
    <property type="entry name" value="MEDIUM-CHAIN ACYL-COA LIGASE ACSF2, MITOCHONDRIAL"/>
    <property type="match status" value="1"/>
</dbReference>
<dbReference type="Gene3D" id="3.40.50.12780">
    <property type="entry name" value="N-terminal domain of ligase-like"/>
    <property type="match status" value="1"/>
</dbReference>
<dbReference type="PANTHER" id="PTHR43201">
    <property type="entry name" value="ACYL-COA SYNTHETASE"/>
    <property type="match status" value="1"/>
</dbReference>
<evidence type="ECO:0000256" key="5">
    <source>
        <dbReference type="HAMAP-Rule" id="MF_00731"/>
    </source>
</evidence>
<sequence>MENWLSKRVANTPDRIAVYYQNQSWTFAEIQTKILFFASQIQAEINSEKRIGLVLYNNLAGYLAIMAAQQLGLELVLLNRRLSAVELNDQIKDAGLQLVLTDGGYQEDLAVHKQLNFKDLPTTGLAEVEPVAEFPNDDTTSIMYTSGTTSRPKGVCQTFGNHFYSAMSSALNLGLSADDCWLVAVPIFHISGFSILMRHLIYGAAVVLEERFDAQLINQRLVDLPVTHMSVVPVMLQDMLADLQPGQHYNKHFRAMLVGGGPSKENTLREAQAHGVPVVQCYGMTETSSQVVALDPEYALDKIGSVGKPLFSVELRLGKPGSAQQQAGDVWIKTPNLTKGYLNQPHLLAEKMQAGWFQTGDYGHFDEEGFLYIDGRSGDMISSGGENIFPDEVENALADQLVRQDFAVVGQADEHWGAVPALVLTEPVDLAALLAVGRQRLAHYKLPKHFYLTASLPKTASGKIKRSAIAQNLANYKELS</sequence>
<evidence type="ECO:0000259" key="6">
    <source>
        <dbReference type="Pfam" id="PF00501"/>
    </source>
</evidence>
<protein>
    <recommendedName>
        <fullName evidence="5">2-succinylbenzoate--CoA ligase</fullName>
        <ecNumber evidence="5">6.2.1.26</ecNumber>
    </recommendedName>
    <alternativeName>
        <fullName evidence="5">o-succinylbenzoyl-CoA synthetase</fullName>
        <shortName evidence="5">OSB-CoA synthetase</shortName>
    </alternativeName>
</protein>
<dbReference type="InterPro" id="IPR020845">
    <property type="entry name" value="AMP-binding_CS"/>
</dbReference>